<sequence length="341" mass="36415">MRVVFSEDHKLRNAKTELYGGELVPPFEAPFRAEWILAAVKEAGYTDVVAPVRHGLETALKVHDAGYLAFLETAWDRWQAAGHRGEAIATSFPVRRTSPRIPTDIDGQLGYYCNAAETAISPGTWEAALSSMSSAIDGADLIADGHKAAFSLCRPPGHHAGIDMFGGYCFINNAAVAAQRLLDKGATKVAVLDVDFHHGNGTQDIFYERGDVFFASLHGDPAEAFPHFLGYEEETGKGDGAGTTRNFPMGRGTPYSVWGAALEASLKQIADFGTEAIVVSLGVDTFEKDPISFFKLTSPDYISMGRTIAASGVPVLVVMEGGYGVPEIGLNVANVLKGISG</sequence>
<keyword evidence="4" id="KW-0378">Hydrolase</keyword>
<name>A0A285UGL6_9HYPH</name>
<proteinExistence type="inferred from homology"/>
<evidence type="ECO:0000313" key="7">
    <source>
        <dbReference type="EMBL" id="SOC40903.1"/>
    </source>
</evidence>
<dbReference type="SUPFAM" id="SSF52768">
    <property type="entry name" value="Arginase/deacetylase"/>
    <property type="match status" value="1"/>
</dbReference>
<evidence type="ECO:0000313" key="8">
    <source>
        <dbReference type="Proteomes" id="UP000219167"/>
    </source>
</evidence>
<dbReference type="InterPro" id="IPR023696">
    <property type="entry name" value="Ureohydrolase_dom_sf"/>
</dbReference>
<evidence type="ECO:0000256" key="3">
    <source>
        <dbReference type="ARBA" id="ARBA00022723"/>
    </source>
</evidence>
<accession>A0A285UGL6</accession>
<evidence type="ECO:0000259" key="6">
    <source>
        <dbReference type="Pfam" id="PF00850"/>
    </source>
</evidence>
<dbReference type="GO" id="GO:0040029">
    <property type="term" value="P:epigenetic regulation of gene expression"/>
    <property type="evidence" value="ECO:0007669"/>
    <property type="project" value="TreeGrafter"/>
</dbReference>
<comment type="cofactor">
    <cofactor evidence="1">
        <name>Zn(2+)</name>
        <dbReference type="ChEBI" id="CHEBI:29105"/>
    </cofactor>
</comment>
<dbReference type="Pfam" id="PF00850">
    <property type="entry name" value="Hist_deacetyl"/>
    <property type="match status" value="1"/>
</dbReference>
<evidence type="ECO:0000256" key="1">
    <source>
        <dbReference type="ARBA" id="ARBA00001947"/>
    </source>
</evidence>
<keyword evidence="8" id="KW-1185">Reference proteome</keyword>
<gene>
    <name evidence="7" type="ORF">SAMN05892877_10844</name>
</gene>
<dbReference type="GO" id="GO:0046872">
    <property type="term" value="F:metal ion binding"/>
    <property type="evidence" value="ECO:0007669"/>
    <property type="project" value="UniProtKB-KW"/>
</dbReference>
<evidence type="ECO:0000256" key="5">
    <source>
        <dbReference type="ARBA" id="ARBA00022833"/>
    </source>
</evidence>
<dbReference type="InterPro" id="IPR037138">
    <property type="entry name" value="His_deacetylse_dom_sf"/>
</dbReference>
<protein>
    <submittedName>
        <fullName evidence="7">Acetoin utilization deacetylase AcuC-like enzyme</fullName>
    </submittedName>
</protein>
<dbReference type="GO" id="GO:0016787">
    <property type="term" value="F:hydrolase activity"/>
    <property type="evidence" value="ECO:0007669"/>
    <property type="project" value="UniProtKB-KW"/>
</dbReference>
<organism evidence="7 8">
    <name type="scientific">Rhizobium subbaraonis</name>
    <dbReference type="NCBI Taxonomy" id="908946"/>
    <lineage>
        <taxon>Bacteria</taxon>
        <taxon>Pseudomonadati</taxon>
        <taxon>Pseudomonadota</taxon>
        <taxon>Alphaproteobacteria</taxon>
        <taxon>Hyphomicrobiales</taxon>
        <taxon>Rhizobiaceae</taxon>
        <taxon>Rhizobium/Agrobacterium group</taxon>
        <taxon>Rhizobium</taxon>
    </lineage>
</organism>
<dbReference type="CDD" id="cd10001">
    <property type="entry name" value="HDAC_classII_APAH"/>
    <property type="match status" value="1"/>
</dbReference>
<dbReference type="InterPro" id="IPR023801">
    <property type="entry name" value="His_deacetylse_dom"/>
</dbReference>
<dbReference type="Proteomes" id="UP000219167">
    <property type="component" value="Unassembled WGS sequence"/>
</dbReference>
<dbReference type="OrthoDB" id="9808367at2"/>
<evidence type="ECO:0000256" key="2">
    <source>
        <dbReference type="ARBA" id="ARBA00005947"/>
    </source>
</evidence>
<comment type="similarity">
    <text evidence="2">Belongs to the histone deacetylase family.</text>
</comment>
<dbReference type="Gene3D" id="3.40.800.20">
    <property type="entry name" value="Histone deacetylase domain"/>
    <property type="match status" value="1"/>
</dbReference>
<dbReference type="AlphaFoldDB" id="A0A285UGL6"/>
<dbReference type="RefSeq" id="WP_097140065.1">
    <property type="nucleotide sequence ID" value="NZ_OBQD01000008.1"/>
</dbReference>
<keyword evidence="5" id="KW-0862">Zinc</keyword>
<dbReference type="GO" id="GO:0004407">
    <property type="term" value="F:histone deacetylase activity"/>
    <property type="evidence" value="ECO:0007669"/>
    <property type="project" value="TreeGrafter"/>
</dbReference>
<dbReference type="PRINTS" id="PR01270">
    <property type="entry name" value="HDASUPER"/>
</dbReference>
<dbReference type="EMBL" id="OBQD01000008">
    <property type="protein sequence ID" value="SOC40903.1"/>
    <property type="molecule type" value="Genomic_DNA"/>
</dbReference>
<evidence type="ECO:0000256" key="4">
    <source>
        <dbReference type="ARBA" id="ARBA00022801"/>
    </source>
</evidence>
<dbReference type="PANTHER" id="PTHR10625">
    <property type="entry name" value="HISTONE DEACETYLASE HDAC1-RELATED"/>
    <property type="match status" value="1"/>
</dbReference>
<dbReference type="PANTHER" id="PTHR10625:SF17">
    <property type="entry name" value="HISTONE DEACETYLASE 8"/>
    <property type="match status" value="1"/>
</dbReference>
<reference evidence="7 8" key="1">
    <citation type="submission" date="2017-08" db="EMBL/GenBank/DDBJ databases">
        <authorList>
            <person name="de Groot N.N."/>
        </authorList>
    </citation>
    <scope>NUCLEOTIDE SEQUENCE [LARGE SCALE GENOMIC DNA]</scope>
    <source>
        <strain evidence="7 8">JC85</strain>
    </source>
</reference>
<feature type="domain" description="Histone deacetylase" evidence="6">
    <location>
        <begin position="28"/>
        <end position="337"/>
    </location>
</feature>
<keyword evidence="3" id="KW-0479">Metal-binding</keyword>
<dbReference type="InterPro" id="IPR000286">
    <property type="entry name" value="HDACs"/>
</dbReference>